<comment type="caution">
    <text evidence="1">The sequence shown here is derived from an EMBL/GenBank/DDBJ whole genome shotgun (WGS) entry which is preliminary data.</text>
</comment>
<dbReference type="EMBL" id="VRMN01000023">
    <property type="protein sequence ID" value="KAA8490560.1"/>
    <property type="molecule type" value="Genomic_DNA"/>
</dbReference>
<organism evidence="1 2">
    <name type="scientific">Porphyridium purpureum</name>
    <name type="common">Red alga</name>
    <name type="synonym">Porphyridium cruentum</name>
    <dbReference type="NCBI Taxonomy" id="35688"/>
    <lineage>
        <taxon>Eukaryota</taxon>
        <taxon>Rhodophyta</taxon>
        <taxon>Bangiophyceae</taxon>
        <taxon>Porphyridiales</taxon>
        <taxon>Porphyridiaceae</taxon>
        <taxon>Porphyridium</taxon>
    </lineage>
</organism>
<dbReference type="AlphaFoldDB" id="A0A5J4YIA8"/>
<gene>
    <name evidence="1" type="ORF">FVE85_9620</name>
</gene>
<sequence length="135" mass="15187">MDCNPRLRVYRSPCAHPVAHGDKKSASMLIAVIMMWHVSTKAVVGMRDEHAIRGVSLHQSSEGWVVTRVVGPCVQDWQLPCAAAFQYCRVLEFDNPLQLKRHSFRWHGFGLRGFGLHSFRLHGFGLHGFGLHGSP</sequence>
<protein>
    <submittedName>
        <fullName evidence="1">Uncharacterized protein</fullName>
    </submittedName>
</protein>
<evidence type="ECO:0000313" key="1">
    <source>
        <dbReference type="EMBL" id="KAA8490560.1"/>
    </source>
</evidence>
<dbReference type="Proteomes" id="UP000324585">
    <property type="component" value="Unassembled WGS sequence"/>
</dbReference>
<keyword evidence="2" id="KW-1185">Reference proteome</keyword>
<evidence type="ECO:0000313" key="2">
    <source>
        <dbReference type="Proteomes" id="UP000324585"/>
    </source>
</evidence>
<accession>A0A5J4YIA8</accession>
<reference evidence="2" key="1">
    <citation type="journal article" date="2019" name="Nat. Commun.">
        <title>Expansion of phycobilisome linker gene families in mesophilic red algae.</title>
        <authorList>
            <person name="Lee J."/>
            <person name="Kim D."/>
            <person name="Bhattacharya D."/>
            <person name="Yoon H.S."/>
        </authorList>
    </citation>
    <scope>NUCLEOTIDE SEQUENCE [LARGE SCALE GENOMIC DNA]</scope>
    <source>
        <strain evidence="2">CCMP 1328</strain>
    </source>
</reference>
<proteinExistence type="predicted"/>
<name>A0A5J4YIA8_PORPP</name>